<dbReference type="OrthoDB" id="270651at2759"/>
<dbReference type="Pfam" id="PF22435">
    <property type="entry name" value="MRM3-like_sub_bind"/>
    <property type="match status" value="1"/>
</dbReference>
<evidence type="ECO:0000256" key="4">
    <source>
        <dbReference type="SAM" id="MobiDB-lite"/>
    </source>
</evidence>
<dbReference type="GO" id="GO:0006396">
    <property type="term" value="P:RNA processing"/>
    <property type="evidence" value="ECO:0007669"/>
    <property type="project" value="InterPro"/>
</dbReference>
<dbReference type="AlphaFoldDB" id="A0A1W0X4I9"/>
<evidence type="ECO:0000256" key="1">
    <source>
        <dbReference type="ARBA" id="ARBA00007228"/>
    </source>
</evidence>
<dbReference type="PANTHER" id="PTHR43191:SF2">
    <property type="entry name" value="RRNA METHYLTRANSFERASE 3, MITOCHONDRIAL"/>
    <property type="match status" value="1"/>
</dbReference>
<organism evidence="6 7">
    <name type="scientific">Hypsibius exemplaris</name>
    <name type="common">Freshwater tardigrade</name>
    <dbReference type="NCBI Taxonomy" id="2072580"/>
    <lineage>
        <taxon>Eukaryota</taxon>
        <taxon>Metazoa</taxon>
        <taxon>Ecdysozoa</taxon>
        <taxon>Tardigrada</taxon>
        <taxon>Eutardigrada</taxon>
        <taxon>Parachela</taxon>
        <taxon>Hypsibioidea</taxon>
        <taxon>Hypsibiidae</taxon>
        <taxon>Hypsibius</taxon>
    </lineage>
</organism>
<dbReference type="InterPro" id="IPR051259">
    <property type="entry name" value="rRNA_Methyltransferase"/>
</dbReference>
<keyword evidence="2 6" id="KW-0489">Methyltransferase</keyword>
<dbReference type="PANTHER" id="PTHR43191">
    <property type="entry name" value="RRNA METHYLTRANSFERASE 3"/>
    <property type="match status" value="1"/>
</dbReference>
<name>A0A1W0X4I9_HYPEX</name>
<evidence type="ECO:0000259" key="5">
    <source>
        <dbReference type="SMART" id="SM00967"/>
    </source>
</evidence>
<dbReference type="InterPro" id="IPR029028">
    <property type="entry name" value="Alpha/beta_knot_MTases"/>
</dbReference>
<protein>
    <submittedName>
        <fullName evidence="6">rRNA methyltransferase 3, mitochondrial</fullName>
    </submittedName>
</protein>
<accession>A0A1W0X4I9</accession>
<evidence type="ECO:0000256" key="3">
    <source>
        <dbReference type="ARBA" id="ARBA00022679"/>
    </source>
</evidence>
<dbReference type="CDD" id="cd18106">
    <property type="entry name" value="SpoU-like_RNMTL1"/>
    <property type="match status" value="1"/>
</dbReference>
<dbReference type="SUPFAM" id="SSF75217">
    <property type="entry name" value="alpha/beta knot"/>
    <property type="match status" value="1"/>
</dbReference>
<dbReference type="InterPro" id="IPR029064">
    <property type="entry name" value="Ribosomal_eL30-like_sf"/>
</dbReference>
<keyword evidence="7" id="KW-1185">Reference proteome</keyword>
<sequence length="566" mass="63958">MISLVRPVRLHSLYRSFHTASILCSRRGNRTRTGHPYAAYDDSRQNFEESSYQPVEMPVLERLKAMAASKPQTFNTNEFAKAVRGEMRPEVEQRVFKDAKPQWIEEAEEPAVKPAKLQKNQRWRTEDTAAELEVDAFGLEVEKVPVNENAAKRPPERLKKSLPRVLEQMDAEESYQQQLLDKVYPKKAAARTAKAAKKEKEKERKPVGSSKYPFLEDKDPLFKTLLTDVKNRAERAKTRRILLEGHRLICEALYNGVGIKTVFYSHPDLVEELPQQELRLNKTDVYQVTPKQMALWSDMTTPPGIMAIAAMPDPVVMDLTKEMPLTVVLDNIRDPGNMGAIIRVLAAAASSEIICIKGCVDPWDPKVLRSAMGAHFHIPIQYNMTWDTISNHLPNPASVYIADNLEERAPGPHLDRGETRGARLFPRPYKHRMPIIPYHHVDLKQGAVVLIIGGETAGVSQAAYLAAEERRGRKLVIPMGNYVESLNAASVVAVLAFEMRRQRLLLDDDFTRSEERPTEQVQFDGANVATAEARTDGESVGTEEDDGQENEEEEYSPKDNRIGQML</sequence>
<dbReference type="SMART" id="SM00967">
    <property type="entry name" value="SpoU_sub_bind"/>
    <property type="match status" value="1"/>
</dbReference>
<dbReference type="SUPFAM" id="SSF55315">
    <property type="entry name" value="L30e-like"/>
    <property type="match status" value="1"/>
</dbReference>
<dbReference type="GO" id="GO:0005737">
    <property type="term" value="C:cytoplasm"/>
    <property type="evidence" value="ECO:0007669"/>
    <property type="project" value="UniProtKB-ARBA"/>
</dbReference>
<dbReference type="Proteomes" id="UP000192578">
    <property type="component" value="Unassembled WGS sequence"/>
</dbReference>
<dbReference type="Gene3D" id="3.30.1330.30">
    <property type="match status" value="1"/>
</dbReference>
<dbReference type="Pfam" id="PF00588">
    <property type="entry name" value="SpoU_methylase"/>
    <property type="match status" value="1"/>
</dbReference>
<dbReference type="GO" id="GO:0008173">
    <property type="term" value="F:RNA methyltransferase activity"/>
    <property type="evidence" value="ECO:0007669"/>
    <property type="project" value="InterPro"/>
</dbReference>
<proteinExistence type="inferred from homology"/>
<dbReference type="Gene3D" id="3.40.1280.10">
    <property type="match status" value="1"/>
</dbReference>
<comment type="caution">
    <text evidence="6">The sequence shown here is derived from an EMBL/GenBank/DDBJ whole genome shotgun (WGS) entry which is preliminary data.</text>
</comment>
<dbReference type="GO" id="GO:0003723">
    <property type="term" value="F:RNA binding"/>
    <property type="evidence" value="ECO:0007669"/>
    <property type="project" value="InterPro"/>
</dbReference>
<dbReference type="EMBL" id="MTYJ01000018">
    <property type="protein sequence ID" value="OQV22254.1"/>
    <property type="molecule type" value="Genomic_DNA"/>
</dbReference>
<dbReference type="InterPro" id="IPR053888">
    <property type="entry name" value="MRM3-like_sub_bind"/>
</dbReference>
<gene>
    <name evidence="6" type="ORF">BV898_03757</name>
</gene>
<comment type="similarity">
    <text evidence="1">Belongs to the class IV-like SAM-binding methyltransferase superfamily. RNA methyltransferase TrmH family.</text>
</comment>
<feature type="region of interest" description="Disordered" evidence="4">
    <location>
        <begin position="512"/>
        <end position="566"/>
    </location>
</feature>
<feature type="domain" description="RNA 2-O ribose methyltransferase substrate binding" evidence="5">
    <location>
        <begin position="242"/>
        <end position="315"/>
    </location>
</feature>
<evidence type="ECO:0000256" key="2">
    <source>
        <dbReference type="ARBA" id="ARBA00022603"/>
    </source>
</evidence>
<feature type="compositionally biased region" description="Acidic residues" evidence="4">
    <location>
        <begin position="541"/>
        <end position="554"/>
    </location>
</feature>
<feature type="compositionally biased region" description="Basic and acidic residues" evidence="4">
    <location>
        <begin position="555"/>
        <end position="566"/>
    </location>
</feature>
<dbReference type="InterPro" id="IPR029026">
    <property type="entry name" value="tRNA_m1G_MTases_N"/>
</dbReference>
<dbReference type="InterPro" id="IPR001537">
    <property type="entry name" value="SpoU_MeTrfase"/>
</dbReference>
<evidence type="ECO:0000313" key="6">
    <source>
        <dbReference type="EMBL" id="OQV22254.1"/>
    </source>
</evidence>
<dbReference type="GO" id="GO:0032259">
    <property type="term" value="P:methylation"/>
    <property type="evidence" value="ECO:0007669"/>
    <property type="project" value="UniProtKB-KW"/>
</dbReference>
<evidence type="ECO:0000313" key="7">
    <source>
        <dbReference type="Proteomes" id="UP000192578"/>
    </source>
</evidence>
<dbReference type="InterPro" id="IPR013123">
    <property type="entry name" value="SpoU_subst-bd"/>
</dbReference>
<reference evidence="7" key="1">
    <citation type="submission" date="2017-01" db="EMBL/GenBank/DDBJ databases">
        <title>Comparative genomics of anhydrobiosis in the tardigrade Hypsibius dujardini.</title>
        <authorList>
            <person name="Yoshida Y."/>
            <person name="Koutsovoulos G."/>
            <person name="Laetsch D."/>
            <person name="Stevens L."/>
            <person name="Kumar S."/>
            <person name="Horikawa D."/>
            <person name="Ishino K."/>
            <person name="Komine S."/>
            <person name="Tomita M."/>
            <person name="Blaxter M."/>
            <person name="Arakawa K."/>
        </authorList>
    </citation>
    <scope>NUCLEOTIDE SEQUENCE [LARGE SCALE GENOMIC DNA]</scope>
    <source>
        <strain evidence="7">Z151</strain>
    </source>
</reference>
<keyword evidence="3" id="KW-0808">Transferase</keyword>